<organism evidence="10 11">
    <name type="scientific">Dichanthelium oligosanthes</name>
    <dbReference type="NCBI Taxonomy" id="888268"/>
    <lineage>
        <taxon>Eukaryota</taxon>
        <taxon>Viridiplantae</taxon>
        <taxon>Streptophyta</taxon>
        <taxon>Embryophyta</taxon>
        <taxon>Tracheophyta</taxon>
        <taxon>Spermatophyta</taxon>
        <taxon>Magnoliopsida</taxon>
        <taxon>Liliopsida</taxon>
        <taxon>Poales</taxon>
        <taxon>Poaceae</taxon>
        <taxon>PACMAD clade</taxon>
        <taxon>Panicoideae</taxon>
        <taxon>Panicodae</taxon>
        <taxon>Paniceae</taxon>
        <taxon>Dichantheliinae</taxon>
        <taxon>Dichanthelium</taxon>
    </lineage>
</organism>
<comment type="caution">
    <text evidence="10">The sequence shown here is derived from an EMBL/GenBank/DDBJ whole genome shotgun (WGS) entry which is preliminary data.</text>
</comment>
<comment type="cofactor">
    <cofactor evidence="1">
        <name>Cu(2+)</name>
        <dbReference type="ChEBI" id="CHEBI:29036"/>
    </cofactor>
</comment>
<evidence type="ECO:0000256" key="2">
    <source>
        <dbReference type="ARBA" id="ARBA00009928"/>
    </source>
</evidence>
<dbReference type="OrthoDB" id="6132182at2759"/>
<feature type="region of interest" description="Disordered" evidence="8">
    <location>
        <begin position="1"/>
        <end position="26"/>
    </location>
</feature>
<dbReference type="PANTHER" id="PTHR11474:SF117">
    <property type="entry name" value="POLYPHENOL OXIDASE CHLOROPLASTIC"/>
    <property type="match status" value="1"/>
</dbReference>
<dbReference type="PRINTS" id="PR00092">
    <property type="entry name" value="TYROSINASE"/>
</dbReference>
<dbReference type="Proteomes" id="UP000095767">
    <property type="component" value="Unassembled WGS sequence"/>
</dbReference>
<keyword evidence="6" id="KW-0186">Copper</keyword>
<evidence type="ECO:0000313" key="10">
    <source>
        <dbReference type="EMBL" id="OEL36751.1"/>
    </source>
</evidence>
<evidence type="ECO:0000256" key="1">
    <source>
        <dbReference type="ARBA" id="ARBA00001973"/>
    </source>
</evidence>
<dbReference type="EMBL" id="LWDX02008171">
    <property type="protein sequence ID" value="OEL36751.1"/>
    <property type="molecule type" value="Genomic_DNA"/>
</dbReference>
<dbReference type="STRING" id="888268.A0A1E5WH95"/>
<feature type="compositionally biased region" description="Pro residues" evidence="8">
    <location>
        <begin position="479"/>
        <end position="488"/>
    </location>
</feature>
<dbReference type="Pfam" id="PF00264">
    <property type="entry name" value="Tyrosinase"/>
    <property type="match status" value="1"/>
</dbReference>
<evidence type="ECO:0000256" key="3">
    <source>
        <dbReference type="ARBA" id="ARBA00022723"/>
    </source>
</evidence>
<evidence type="ECO:0000256" key="6">
    <source>
        <dbReference type="ARBA" id="ARBA00023008"/>
    </source>
</evidence>
<evidence type="ECO:0000313" key="11">
    <source>
        <dbReference type="Proteomes" id="UP000095767"/>
    </source>
</evidence>
<feature type="domain" description="Tyrosinase copper-binding" evidence="9">
    <location>
        <begin position="386"/>
        <end position="397"/>
    </location>
</feature>
<evidence type="ECO:0000259" key="9">
    <source>
        <dbReference type="PROSITE" id="PS00498"/>
    </source>
</evidence>
<evidence type="ECO:0000256" key="4">
    <source>
        <dbReference type="ARBA" id="ARBA00022784"/>
    </source>
</evidence>
<dbReference type="GO" id="GO:0004097">
    <property type="term" value="F:catechol oxidase activity"/>
    <property type="evidence" value="ECO:0007669"/>
    <property type="project" value="InterPro"/>
</dbReference>
<dbReference type="PANTHER" id="PTHR11474">
    <property type="entry name" value="TYROSINASE FAMILY MEMBER"/>
    <property type="match status" value="1"/>
</dbReference>
<dbReference type="Gene3D" id="1.10.1280.10">
    <property type="entry name" value="Di-copper center containing domain from catechol oxidase"/>
    <property type="match status" value="1"/>
</dbReference>
<dbReference type="SUPFAM" id="SSF48056">
    <property type="entry name" value="Di-copper centre-containing domain"/>
    <property type="match status" value="1"/>
</dbReference>
<accession>A0A1E5WH95</accession>
<evidence type="ECO:0000256" key="7">
    <source>
        <dbReference type="ARBA" id="ARBA00023157"/>
    </source>
</evidence>
<dbReference type="InterPro" id="IPR022740">
    <property type="entry name" value="Polyphenol_oxidase_C"/>
</dbReference>
<dbReference type="Pfam" id="PF12142">
    <property type="entry name" value="PPO1_DWL"/>
    <property type="match status" value="1"/>
</dbReference>
<dbReference type="InterPro" id="IPR002227">
    <property type="entry name" value="Tyrosinase_Cu-bd"/>
</dbReference>
<dbReference type="PROSITE" id="PS00210">
    <property type="entry name" value="HEMOCYANIN_2"/>
    <property type="match status" value="1"/>
</dbReference>
<dbReference type="InterPro" id="IPR050316">
    <property type="entry name" value="Tyrosinase/Hemocyanin"/>
</dbReference>
<dbReference type="InterPro" id="IPR022739">
    <property type="entry name" value="Polyphenol_oxidase_cen"/>
</dbReference>
<protein>
    <submittedName>
        <fullName evidence="10">Polyphenol oxidase, chloroplastic</fullName>
    </submittedName>
</protein>
<dbReference type="GO" id="GO:0046872">
    <property type="term" value="F:metal ion binding"/>
    <property type="evidence" value="ECO:0007669"/>
    <property type="project" value="UniProtKB-KW"/>
</dbReference>
<keyword evidence="7" id="KW-1015">Disulfide bond</keyword>
<sequence length="631" mass="68970">MSTSSLLAPVAPAASKPPACPSKKTTASCSRRTVSCRATTGDARGDDSLLWLPRRDVLTGLGGVAAGLAGFPGLASAADECQGEKINSKIVQCTDPNTGFPCPPPSKLKIVDFTPERSVTRCRRPVHKLVPEFQAKYQEAVRKMKDLPESNPLSFTAQAAIHQAYCDGHYRYDPTKVDAPFDVHFSWIFPPWHRMYIYFYERTLGQLISDDTFALPYWNWDSPAGMVIPPLFATARVNNSGRSKINPLYDQYRNQSHLGKLVDLDVLNTPQGTPLIPFNANAKQQDQKYMAAVNKNLCTVYQQQVRVGGPDPRSFLGEKLCSEVKNDRNSQGTLESMAHTAMHVWVGRATPTPPATCSAGNGGFLGHDGTYHCENDMGYLGTAGRDPLFYSHHANVDRLWNIWSTNLDGGNGFKDKDWLNASFVFYDNYEDPQLVRIKVSDVLDTTRLGYTYEDAKSKKQPWMSPTLTPLVPHGKGSSPPRPSPPAKPPVYPLTLEKNKVVEVPAVALPAKPTEAGKLRVLVIQGIQYDPCKLNKFDVAINVPASKGLQVGPQCTEYAGTFAVVPSSKEGGGTLQCKIVLCIDDVLTDIKADNDSTINLVIVPRTDAAINLNLAPTIQYQTISSDAASVSA</sequence>
<gene>
    <name evidence="10" type="ORF">BAE44_0002230</name>
</gene>
<keyword evidence="11" id="KW-1185">Reference proteome</keyword>
<feature type="region of interest" description="Disordered" evidence="8">
    <location>
        <begin position="460"/>
        <end position="488"/>
    </location>
</feature>
<reference evidence="10 11" key="1">
    <citation type="submission" date="2016-09" db="EMBL/GenBank/DDBJ databases">
        <title>The draft genome of Dichanthelium oligosanthes: A C3 panicoid grass species.</title>
        <authorList>
            <person name="Studer A.J."/>
            <person name="Schnable J.C."/>
            <person name="Brutnell T.P."/>
        </authorList>
    </citation>
    <scope>NUCLEOTIDE SEQUENCE [LARGE SCALE GENOMIC DNA]</scope>
    <source>
        <strain evidence="11">cv. Kellogg 1175</strain>
        <tissue evidence="10">Leaf</tissue>
    </source>
</reference>
<comment type="similarity">
    <text evidence="2">Belongs to the tyrosinase family.</text>
</comment>
<keyword evidence="3" id="KW-0479">Metal-binding</keyword>
<keyword evidence="5" id="KW-0560">Oxidoreductase</keyword>
<dbReference type="AlphaFoldDB" id="A0A1E5WH95"/>
<dbReference type="InterPro" id="IPR008922">
    <property type="entry name" value="Di-copper_centre_dom_sf"/>
</dbReference>
<evidence type="ECO:0000256" key="8">
    <source>
        <dbReference type="SAM" id="MobiDB-lite"/>
    </source>
</evidence>
<evidence type="ECO:0000256" key="5">
    <source>
        <dbReference type="ARBA" id="ARBA00023002"/>
    </source>
</evidence>
<name>A0A1E5WH95_9POAL</name>
<keyword evidence="4" id="KW-0883">Thioether bond</keyword>
<dbReference type="Pfam" id="PF12143">
    <property type="entry name" value="PPO1_KFDV"/>
    <property type="match status" value="1"/>
</dbReference>
<dbReference type="InterPro" id="IPR013788">
    <property type="entry name" value="Hemocyanin/hexamerin"/>
</dbReference>
<proteinExistence type="inferred from homology"/>
<dbReference type="PROSITE" id="PS00498">
    <property type="entry name" value="TYROSINASE_2"/>
    <property type="match status" value="1"/>
</dbReference>